<evidence type="ECO:0000313" key="3">
    <source>
        <dbReference type="Proteomes" id="UP000636709"/>
    </source>
</evidence>
<dbReference type="PANTHER" id="PTHR33318">
    <property type="entry name" value="ASPARTYL/GLUTAMYL-TRNA(ASN/GLN) AMIDOTRANSFERASE SUBUNIT"/>
    <property type="match status" value="1"/>
</dbReference>
<comment type="caution">
    <text evidence="2">The sequence shown here is derived from an EMBL/GenBank/DDBJ whole genome shotgun (WGS) entry which is preliminary data.</text>
</comment>
<protein>
    <submittedName>
        <fullName evidence="2">Uncharacterized protein</fullName>
    </submittedName>
</protein>
<dbReference type="InterPro" id="IPR039300">
    <property type="entry name" value="JASON"/>
</dbReference>
<sequence length="340" mass="37465">MQANYLKLCGAITETPAELQTECDNNNMTTNAPETNCGSPLQANSSEGYQEECHAVYELSIEDTQHHPGVELVPQPAFLEKSPLQSIQHKIVDHSVSPFATPLVLRDDMHTPGTIYTSHRGASLSGKRVHTRKQFIHPILRPIENRLKQMELKEDSSPLPSFNPPKRTNLEAHSTKKAKPTHSSSVVKSGLSKTSSFPGQVKEALSPDELSGSGKLSKGNSHEKNAALSLSRWLKSSSTDVENQGDVKGAAASQSCGECSFPTERPVLNAPDLENPTPELTKAWGDSGIPNTTTRYREDQRVSWHTTPFEERLLKVLSDKEHCPPRKLAHGKFHQEEKAV</sequence>
<feature type="compositionally biased region" description="Low complexity" evidence="1">
    <location>
        <begin position="210"/>
        <end position="219"/>
    </location>
</feature>
<dbReference type="PANTHER" id="PTHR33318:SF5">
    <property type="entry name" value="OS06G0670100 PROTEIN"/>
    <property type="match status" value="1"/>
</dbReference>
<accession>A0A835E3I2</accession>
<evidence type="ECO:0000313" key="2">
    <source>
        <dbReference type="EMBL" id="KAF8658690.1"/>
    </source>
</evidence>
<feature type="region of interest" description="Disordered" evidence="1">
    <location>
        <begin position="153"/>
        <end position="224"/>
    </location>
</feature>
<gene>
    <name evidence="2" type="ORF">HU200_059165</name>
</gene>
<evidence type="ECO:0000256" key="1">
    <source>
        <dbReference type="SAM" id="MobiDB-lite"/>
    </source>
</evidence>
<dbReference type="AlphaFoldDB" id="A0A835E3I2"/>
<dbReference type="EMBL" id="JACEFO010002479">
    <property type="protein sequence ID" value="KAF8658690.1"/>
    <property type="molecule type" value="Genomic_DNA"/>
</dbReference>
<organism evidence="2 3">
    <name type="scientific">Digitaria exilis</name>
    <dbReference type="NCBI Taxonomy" id="1010633"/>
    <lineage>
        <taxon>Eukaryota</taxon>
        <taxon>Viridiplantae</taxon>
        <taxon>Streptophyta</taxon>
        <taxon>Embryophyta</taxon>
        <taxon>Tracheophyta</taxon>
        <taxon>Spermatophyta</taxon>
        <taxon>Magnoliopsida</taxon>
        <taxon>Liliopsida</taxon>
        <taxon>Poales</taxon>
        <taxon>Poaceae</taxon>
        <taxon>PACMAD clade</taxon>
        <taxon>Panicoideae</taxon>
        <taxon>Panicodae</taxon>
        <taxon>Paniceae</taxon>
        <taxon>Anthephorinae</taxon>
        <taxon>Digitaria</taxon>
    </lineage>
</organism>
<dbReference type="GO" id="GO:0007142">
    <property type="term" value="P:male meiosis II"/>
    <property type="evidence" value="ECO:0007669"/>
    <property type="project" value="InterPro"/>
</dbReference>
<dbReference type="OrthoDB" id="1932581at2759"/>
<reference evidence="2" key="1">
    <citation type="submission" date="2020-07" db="EMBL/GenBank/DDBJ databases">
        <title>Genome sequence and genetic diversity analysis of an under-domesticated orphan crop, white fonio (Digitaria exilis).</title>
        <authorList>
            <person name="Bennetzen J.L."/>
            <person name="Chen S."/>
            <person name="Ma X."/>
            <person name="Wang X."/>
            <person name="Yssel A.E.J."/>
            <person name="Chaluvadi S.R."/>
            <person name="Johnson M."/>
            <person name="Gangashetty P."/>
            <person name="Hamidou F."/>
            <person name="Sanogo M.D."/>
            <person name="Zwaenepoel A."/>
            <person name="Wallace J."/>
            <person name="Van De Peer Y."/>
            <person name="Van Deynze A."/>
        </authorList>
    </citation>
    <scope>NUCLEOTIDE SEQUENCE</scope>
    <source>
        <tissue evidence="2">Leaves</tissue>
    </source>
</reference>
<keyword evidence="3" id="KW-1185">Reference proteome</keyword>
<dbReference type="Proteomes" id="UP000636709">
    <property type="component" value="Unassembled WGS sequence"/>
</dbReference>
<name>A0A835E3I2_9POAL</name>
<proteinExistence type="predicted"/>
<feature type="compositionally biased region" description="Polar residues" evidence="1">
    <location>
        <begin position="181"/>
        <end position="198"/>
    </location>
</feature>